<sequence>MPPVGALEFRHQAQRKSVEITRHGRREYVLLSADHYDWLPATAQRSHRTEDVSDVVPAAVARAEMDPKHAYLDELRK</sequence>
<dbReference type="RefSeq" id="WP_289843643.1">
    <property type="nucleotide sequence ID" value="NZ_CATKSH010000016.1"/>
</dbReference>
<name>A0AA35XYL9_9PROT</name>
<dbReference type="SUPFAM" id="SSF143120">
    <property type="entry name" value="YefM-like"/>
    <property type="match status" value="1"/>
</dbReference>
<proteinExistence type="inferred from homology"/>
<comment type="similarity">
    <text evidence="1">Belongs to the phD/YefM antitoxin family.</text>
</comment>
<dbReference type="AlphaFoldDB" id="A0AA35XYL9"/>
<evidence type="ECO:0000313" key="2">
    <source>
        <dbReference type="EMBL" id="CAI9121481.1"/>
    </source>
</evidence>
<dbReference type="InterPro" id="IPR036165">
    <property type="entry name" value="YefM-like_sf"/>
</dbReference>
<dbReference type="EMBL" id="CATKSH010000016">
    <property type="protein sequence ID" value="CAI9121481.1"/>
    <property type="molecule type" value="Genomic_DNA"/>
</dbReference>
<dbReference type="NCBIfam" id="TIGR01552">
    <property type="entry name" value="phd_fam"/>
    <property type="match status" value="1"/>
</dbReference>
<evidence type="ECO:0000256" key="1">
    <source>
        <dbReference type="ARBA" id="ARBA00009981"/>
    </source>
</evidence>
<evidence type="ECO:0000313" key="3">
    <source>
        <dbReference type="Proteomes" id="UP001176960"/>
    </source>
</evidence>
<dbReference type="Proteomes" id="UP001176960">
    <property type="component" value="Unassembled WGS sequence"/>
</dbReference>
<reference evidence="2" key="1">
    <citation type="submission" date="2023-03" db="EMBL/GenBank/DDBJ databases">
        <authorList>
            <person name="Cleenwerck I."/>
        </authorList>
    </citation>
    <scope>NUCLEOTIDE SEQUENCE</scope>
    <source>
        <strain evidence="2">LMG 32879</strain>
    </source>
</reference>
<keyword evidence="3" id="KW-1185">Reference proteome</keyword>
<comment type="caution">
    <text evidence="2">The sequence shown here is derived from an EMBL/GenBank/DDBJ whole genome shotgun (WGS) entry which is preliminary data.</text>
</comment>
<organism evidence="2 3">
    <name type="scientific">Brytella acorum</name>
    <dbReference type="NCBI Taxonomy" id="2959299"/>
    <lineage>
        <taxon>Bacteria</taxon>
        <taxon>Pseudomonadati</taxon>
        <taxon>Pseudomonadota</taxon>
        <taxon>Alphaproteobacteria</taxon>
        <taxon>Acetobacterales</taxon>
        <taxon>Acetobacteraceae</taxon>
        <taxon>Brytella</taxon>
    </lineage>
</organism>
<gene>
    <name evidence="2" type="ORF">LMG32879_002328</name>
</gene>
<protein>
    <submittedName>
        <fullName evidence="2">Type II toxin-antitoxin system prevent-host-death family antitoxin</fullName>
    </submittedName>
</protein>
<accession>A0AA35XYL9</accession>